<evidence type="ECO:0000313" key="13">
    <source>
        <dbReference type="Proteomes" id="UP001152759"/>
    </source>
</evidence>
<reference evidence="12" key="1">
    <citation type="submission" date="2021-12" db="EMBL/GenBank/DDBJ databases">
        <authorList>
            <person name="King R."/>
        </authorList>
    </citation>
    <scope>NUCLEOTIDE SEQUENCE</scope>
</reference>
<dbReference type="KEGG" id="btab:109044342"/>
<gene>
    <name evidence="12" type="ORF">BEMITA_LOCUS5333</name>
</gene>
<dbReference type="GO" id="GO:0005741">
    <property type="term" value="C:mitochondrial outer membrane"/>
    <property type="evidence" value="ECO:0007669"/>
    <property type="project" value="UniProtKB-SubCell"/>
</dbReference>
<dbReference type="Proteomes" id="UP001152759">
    <property type="component" value="Chromosome 3"/>
</dbReference>
<proteinExistence type="inferred from homology"/>
<protein>
    <recommendedName>
        <fullName evidence="11">Mff-like domain-containing protein</fullName>
    </recommendedName>
</protein>
<dbReference type="AlphaFoldDB" id="A0A9P0F1X0"/>
<evidence type="ECO:0000313" key="12">
    <source>
        <dbReference type="EMBL" id="CAH0386183.1"/>
    </source>
</evidence>
<dbReference type="PANTHER" id="PTHR16501:SF6">
    <property type="entry name" value="TRANSPORT AND GOLGI ORGANIZATION PROTEIN 11"/>
    <property type="match status" value="1"/>
</dbReference>
<feature type="domain" description="Mff-like" evidence="11">
    <location>
        <begin position="157"/>
        <end position="229"/>
    </location>
</feature>
<keyword evidence="6" id="KW-1133">Transmembrane helix</keyword>
<keyword evidence="4" id="KW-0812">Transmembrane</keyword>
<keyword evidence="7" id="KW-0175">Coiled coil</keyword>
<dbReference type="GO" id="GO:0005777">
    <property type="term" value="C:peroxisome"/>
    <property type="evidence" value="ECO:0007669"/>
    <property type="project" value="UniProtKB-SubCell"/>
</dbReference>
<dbReference type="Pfam" id="PF05644">
    <property type="entry name" value="Miff"/>
    <property type="match status" value="2"/>
</dbReference>
<dbReference type="PANTHER" id="PTHR16501">
    <property type="entry name" value="TRANSPORT AND GOLGI ORGANIZATION PROTEIN 11"/>
    <property type="match status" value="1"/>
</dbReference>
<name>A0A9P0F1X0_BEMTA</name>
<dbReference type="OrthoDB" id="5986838at2759"/>
<evidence type="ECO:0000259" key="11">
    <source>
        <dbReference type="Pfam" id="PF05644"/>
    </source>
</evidence>
<keyword evidence="5" id="KW-1000">Mitochondrion outer membrane</keyword>
<keyword evidence="9" id="KW-0472">Membrane</keyword>
<keyword evidence="10" id="KW-0576">Peroxisome</keyword>
<evidence type="ECO:0000256" key="5">
    <source>
        <dbReference type="ARBA" id="ARBA00022787"/>
    </source>
</evidence>
<organism evidence="12 13">
    <name type="scientific">Bemisia tabaci</name>
    <name type="common">Sweetpotato whitefly</name>
    <name type="synonym">Aleurodes tabaci</name>
    <dbReference type="NCBI Taxonomy" id="7038"/>
    <lineage>
        <taxon>Eukaryota</taxon>
        <taxon>Metazoa</taxon>
        <taxon>Ecdysozoa</taxon>
        <taxon>Arthropoda</taxon>
        <taxon>Hexapoda</taxon>
        <taxon>Insecta</taxon>
        <taxon>Pterygota</taxon>
        <taxon>Neoptera</taxon>
        <taxon>Paraneoptera</taxon>
        <taxon>Hemiptera</taxon>
        <taxon>Sternorrhyncha</taxon>
        <taxon>Aleyrodoidea</taxon>
        <taxon>Aleyrodidae</taxon>
        <taxon>Aleyrodinae</taxon>
        <taxon>Bemisia</taxon>
    </lineage>
</organism>
<keyword evidence="13" id="KW-1185">Reference proteome</keyword>
<comment type="similarity">
    <text evidence="3">Belongs to the Tango11 family.</text>
</comment>
<comment type="subcellular location">
    <subcellularLocation>
        <location evidence="1">Mitochondrion outer membrane</location>
        <topology evidence="1">Single-pass type IV membrane protein</topology>
    </subcellularLocation>
    <subcellularLocation>
        <location evidence="2">Peroxisome</location>
    </subcellularLocation>
</comment>
<evidence type="ECO:0000256" key="8">
    <source>
        <dbReference type="ARBA" id="ARBA00023128"/>
    </source>
</evidence>
<dbReference type="InterPro" id="IPR039433">
    <property type="entry name" value="Mff-like_dom"/>
</dbReference>
<evidence type="ECO:0000256" key="10">
    <source>
        <dbReference type="ARBA" id="ARBA00023140"/>
    </source>
</evidence>
<accession>A0A9P0F1X0</accession>
<dbReference type="InterPro" id="IPR008518">
    <property type="entry name" value="Mff/Tango-11"/>
</dbReference>
<sequence>MSTASSPTRFNGEIDNYYDLDLAAQVSAKMQVPKRIKLNGDEDSLVANDQFPPSYDFEPKIDMSVPDRILVMGHDEHIGVRAPPKEMLFDNAVFPDPPDYSHIRLQTPPQVLTLDEHFYPSLDDPPELPGAKTVKPRNADLVNFQHSRVALFNDSVASQGMNASNRDLVPAFNESISMTPGEEVVHLRRQLAKLNRRVMGIEMEIIQRQRRDRIIFFVGISYLVLRTVLRLV</sequence>
<evidence type="ECO:0000256" key="9">
    <source>
        <dbReference type="ARBA" id="ARBA00023136"/>
    </source>
</evidence>
<evidence type="ECO:0000256" key="7">
    <source>
        <dbReference type="ARBA" id="ARBA00023054"/>
    </source>
</evidence>
<dbReference type="EMBL" id="OU963864">
    <property type="protein sequence ID" value="CAH0386183.1"/>
    <property type="molecule type" value="Genomic_DNA"/>
</dbReference>
<keyword evidence="8" id="KW-0496">Mitochondrion</keyword>
<evidence type="ECO:0000256" key="6">
    <source>
        <dbReference type="ARBA" id="ARBA00022989"/>
    </source>
</evidence>
<evidence type="ECO:0000256" key="2">
    <source>
        <dbReference type="ARBA" id="ARBA00004275"/>
    </source>
</evidence>
<evidence type="ECO:0000256" key="4">
    <source>
        <dbReference type="ARBA" id="ARBA00022692"/>
    </source>
</evidence>
<evidence type="ECO:0000256" key="3">
    <source>
        <dbReference type="ARBA" id="ARBA00009806"/>
    </source>
</evidence>
<feature type="domain" description="Mff-like" evidence="11">
    <location>
        <begin position="16"/>
        <end position="125"/>
    </location>
</feature>
<evidence type="ECO:0000256" key="1">
    <source>
        <dbReference type="ARBA" id="ARBA00004200"/>
    </source>
</evidence>